<evidence type="ECO:0008006" key="2">
    <source>
        <dbReference type="Google" id="ProtNLM"/>
    </source>
</evidence>
<dbReference type="PANTHER" id="PTHR36454">
    <property type="entry name" value="LMO2823 PROTEIN"/>
    <property type="match status" value="1"/>
</dbReference>
<sequence length="491" mass="54594">MTPDEEFLVEKAVPQLVNELVLKVLRTRPNNVLESSIKFLNSKRLASIGLGVPEIMLPKAGVDMHKWAVIACDQYTSEPEYWDNVVKIVGDAASTYNMILPEVFLETPKEGAVIESVKAKMAEYMKNDILVKQKPGFVLLDRKTGVVPSRKGLMVALDLENYSYEKGSTTLMRATEGTILSRLPPRVKVREAASVELPHIMVLIDDPDCSVIEPLFNQKLKKVYDFDLMCNGGHLTGYAVDEQYQIEQIAAAIARLADPEVYAKKYNIPVPDKDKILLYAMGDGNHSFATAKLHWEKTKEKAEDKEAIMDHPARYALVELVNIHDAGLEFEGIHRVVFNAPSDHLFQSMKDWFASRGIVLTTATCGSVQDAIKAAEQSTPEAHKLAYATPAGPGVLTVTKPTKNLETATLQEFLDAYLADNKGSKIDYVHGVNATATLAAKKDNVGFFCPTIDKSSFFRTIIMDGAFPRKTFSMGESDEKRFYVEVRKIVP</sequence>
<dbReference type="EMBL" id="HBJA01070514">
    <property type="protein sequence ID" value="CAE0813619.1"/>
    <property type="molecule type" value="Transcribed_RNA"/>
</dbReference>
<dbReference type="Pfam" id="PF06245">
    <property type="entry name" value="DUF1015"/>
    <property type="match status" value="1"/>
</dbReference>
<organism evidence="1">
    <name type="scientific">Eutreptiella gymnastica</name>
    <dbReference type="NCBI Taxonomy" id="73025"/>
    <lineage>
        <taxon>Eukaryota</taxon>
        <taxon>Discoba</taxon>
        <taxon>Euglenozoa</taxon>
        <taxon>Euglenida</taxon>
        <taxon>Spirocuta</taxon>
        <taxon>Euglenophyceae</taxon>
        <taxon>Eutreptiales</taxon>
        <taxon>Eutreptiaceae</taxon>
        <taxon>Eutreptiella</taxon>
    </lineage>
</organism>
<evidence type="ECO:0000313" key="1">
    <source>
        <dbReference type="EMBL" id="CAE0813619.1"/>
    </source>
</evidence>
<dbReference type="AlphaFoldDB" id="A0A7S4FSW7"/>
<dbReference type="PANTHER" id="PTHR36454:SF1">
    <property type="entry name" value="DUF1015 DOMAIN-CONTAINING PROTEIN"/>
    <property type="match status" value="1"/>
</dbReference>
<proteinExistence type="predicted"/>
<gene>
    <name evidence="1" type="ORF">EGYM00163_LOCUS24770</name>
</gene>
<reference evidence="1" key="1">
    <citation type="submission" date="2021-01" db="EMBL/GenBank/DDBJ databases">
        <authorList>
            <person name="Corre E."/>
            <person name="Pelletier E."/>
            <person name="Niang G."/>
            <person name="Scheremetjew M."/>
            <person name="Finn R."/>
            <person name="Kale V."/>
            <person name="Holt S."/>
            <person name="Cochrane G."/>
            <person name="Meng A."/>
            <person name="Brown T."/>
            <person name="Cohen L."/>
        </authorList>
    </citation>
    <scope>NUCLEOTIDE SEQUENCE</scope>
    <source>
        <strain evidence="1">CCMP1594</strain>
    </source>
</reference>
<dbReference type="InterPro" id="IPR008323">
    <property type="entry name" value="UCP033563"/>
</dbReference>
<accession>A0A7S4FSW7</accession>
<name>A0A7S4FSW7_9EUGL</name>
<protein>
    <recommendedName>
        <fullName evidence="2">DUF1015 domain-containing protein</fullName>
    </recommendedName>
</protein>